<evidence type="ECO:0000313" key="1">
    <source>
        <dbReference type="EMBL" id="CAK5266969.1"/>
    </source>
</evidence>
<sequence length="70" mass="8055">MRPLVFSASPVLVIASARGSVVKKMQASEVVRKNLSDWFFHWPRQSAHTPKTFQKRCFTLGFGLHNEHRC</sequence>
<name>A0AAD2GZF4_9AGAR</name>
<dbReference type="Proteomes" id="UP001295794">
    <property type="component" value="Unassembled WGS sequence"/>
</dbReference>
<dbReference type="AlphaFoldDB" id="A0AAD2GZF4"/>
<keyword evidence="2" id="KW-1185">Reference proteome</keyword>
<dbReference type="EMBL" id="CAVNYO010000111">
    <property type="protein sequence ID" value="CAK5266969.1"/>
    <property type="molecule type" value="Genomic_DNA"/>
</dbReference>
<evidence type="ECO:0000313" key="2">
    <source>
        <dbReference type="Proteomes" id="UP001295794"/>
    </source>
</evidence>
<reference evidence="1" key="1">
    <citation type="submission" date="2023-11" db="EMBL/GenBank/DDBJ databases">
        <authorList>
            <person name="De Vega J J."/>
            <person name="De Vega J J."/>
        </authorList>
    </citation>
    <scope>NUCLEOTIDE SEQUENCE</scope>
</reference>
<organism evidence="1 2">
    <name type="scientific">Mycena citricolor</name>
    <dbReference type="NCBI Taxonomy" id="2018698"/>
    <lineage>
        <taxon>Eukaryota</taxon>
        <taxon>Fungi</taxon>
        <taxon>Dikarya</taxon>
        <taxon>Basidiomycota</taxon>
        <taxon>Agaricomycotina</taxon>
        <taxon>Agaricomycetes</taxon>
        <taxon>Agaricomycetidae</taxon>
        <taxon>Agaricales</taxon>
        <taxon>Marasmiineae</taxon>
        <taxon>Mycenaceae</taxon>
        <taxon>Mycena</taxon>
    </lineage>
</organism>
<proteinExistence type="predicted"/>
<protein>
    <submittedName>
        <fullName evidence="1">Uncharacterized protein</fullName>
    </submittedName>
</protein>
<feature type="non-terminal residue" evidence="1">
    <location>
        <position position="70"/>
    </location>
</feature>
<comment type="caution">
    <text evidence="1">The sequence shown here is derived from an EMBL/GenBank/DDBJ whole genome shotgun (WGS) entry which is preliminary data.</text>
</comment>
<gene>
    <name evidence="1" type="ORF">MYCIT1_LOCUS9043</name>
</gene>
<accession>A0AAD2GZF4</accession>